<evidence type="ECO:0000259" key="1">
    <source>
        <dbReference type="Pfam" id="PF06985"/>
    </source>
</evidence>
<dbReference type="STRING" id="913774.A0A0C3GXV6"/>
<organism evidence="2 3">
    <name type="scientific">Oidiodendron maius (strain Zn)</name>
    <dbReference type="NCBI Taxonomy" id="913774"/>
    <lineage>
        <taxon>Eukaryota</taxon>
        <taxon>Fungi</taxon>
        <taxon>Dikarya</taxon>
        <taxon>Ascomycota</taxon>
        <taxon>Pezizomycotina</taxon>
        <taxon>Leotiomycetes</taxon>
        <taxon>Leotiomycetes incertae sedis</taxon>
        <taxon>Myxotrichaceae</taxon>
        <taxon>Oidiodendron</taxon>
    </lineage>
</organism>
<dbReference type="InParanoid" id="A0A0C3GXV6"/>
<dbReference type="InterPro" id="IPR010730">
    <property type="entry name" value="HET"/>
</dbReference>
<dbReference type="InterPro" id="IPR052895">
    <property type="entry name" value="HetReg/Transcr_Mod"/>
</dbReference>
<gene>
    <name evidence="2" type="ORF">OIDMADRAFT_90441</name>
</gene>
<dbReference type="Pfam" id="PF06985">
    <property type="entry name" value="HET"/>
    <property type="match status" value="1"/>
</dbReference>
<dbReference type="OrthoDB" id="3553147at2759"/>
<dbReference type="EMBL" id="KN832885">
    <property type="protein sequence ID" value="KIM96069.1"/>
    <property type="molecule type" value="Genomic_DNA"/>
</dbReference>
<accession>A0A0C3GXV6</accession>
<evidence type="ECO:0000313" key="2">
    <source>
        <dbReference type="EMBL" id="KIM96069.1"/>
    </source>
</evidence>
<sequence length="132" mass="15159">IRLIHLQPGQGDEPVSCSLVAANIDDSLQYEAISYVWGEWWDAAKLFLDGIPFKVTKNLYLALECVRSPTDEKVLWADAICINQEDPAERSAQVRIMRDIYERAHRVLVWLGREDKEDEQAIALINRLTANY</sequence>
<evidence type="ECO:0000313" key="3">
    <source>
        <dbReference type="Proteomes" id="UP000054321"/>
    </source>
</evidence>
<proteinExistence type="predicted"/>
<reference evidence="2 3" key="1">
    <citation type="submission" date="2014-04" db="EMBL/GenBank/DDBJ databases">
        <authorList>
            <consortium name="DOE Joint Genome Institute"/>
            <person name="Kuo A."/>
            <person name="Martino E."/>
            <person name="Perotto S."/>
            <person name="Kohler A."/>
            <person name="Nagy L.G."/>
            <person name="Floudas D."/>
            <person name="Copeland A."/>
            <person name="Barry K.W."/>
            <person name="Cichocki N."/>
            <person name="Veneault-Fourrey C."/>
            <person name="LaButti K."/>
            <person name="Lindquist E.A."/>
            <person name="Lipzen A."/>
            <person name="Lundell T."/>
            <person name="Morin E."/>
            <person name="Murat C."/>
            <person name="Sun H."/>
            <person name="Tunlid A."/>
            <person name="Henrissat B."/>
            <person name="Grigoriev I.V."/>
            <person name="Hibbett D.S."/>
            <person name="Martin F."/>
            <person name="Nordberg H.P."/>
            <person name="Cantor M.N."/>
            <person name="Hua S.X."/>
        </authorList>
    </citation>
    <scope>NUCLEOTIDE SEQUENCE [LARGE SCALE GENOMIC DNA]</scope>
    <source>
        <strain evidence="2 3">Zn</strain>
    </source>
</reference>
<feature type="non-terminal residue" evidence="2">
    <location>
        <position position="132"/>
    </location>
</feature>
<feature type="non-terminal residue" evidence="2">
    <location>
        <position position="1"/>
    </location>
</feature>
<name>A0A0C3GXV6_OIDMZ</name>
<reference evidence="3" key="2">
    <citation type="submission" date="2015-01" db="EMBL/GenBank/DDBJ databases">
        <title>Evolutionary Origins and Diversification of the Mycorrhizal Mutualists.</title>
        <authorList>
            <consortium name="DOE Joint Genome Institute"/>
            <consortium name="Mycorrhizal Genomics Consortium"/>
            <person name="Kohler A."/>
            <person name="Kuo A."/>
            <person name="Nagy L.G."/>
            <person name="Floudas D."/>
            <person name="Copeland A."/>
            <person name="Barry K.W."/>
            <person name="Cichocki N."/>
            <person name="Veneault-Fourrey C."/>
            <person name="LaButti K."/>
            <person name="Lindquist E.A."/>
            <person name="Lipzen A."/>
            <person name="Lundell T."/>
            <person name="Morin E."/>
            <person name="Murat C."/>
            <person name="Riley R."/>
            <person name="Ohm R."/>
            <person name="Sun H."/>
            <person name="Tunlid A."/>
            <person name="Henrissat B."/>
            <person name="Grigoriev I.V."/>
            <person name="Hibbett D.S."/>
            <person name="Martin F."/>
        </authorList>
    </citation>
    <scope>NUCLEOTIDE SEQUENCE [LARGE SCALE GENOMIC DNA]</scope>
    <source>
        <strain evidence="3">Zn</strain>
    </source>
</reference>
<protein>
    <recommendedName>
        <fullName evidence="1">Heterokaryon incompatibility domain-containing protein</fullName>
    </recommendedName>
</protein>
<dbReference type="AlphaFoldDB" id="A0A0C3GXV6"/>
<feature type="domain" description="Heterokaryon incompatibility" evidence="1">
    <location>
        <begin position="30"/>
        <end position="127"/>
    </location>
</feature>
<dbReference type="PANTHER" id="PTHR24148">
    <property type="entry name" value="ANKYRIN REPEAT DOMAIN-CONTAINING PROTEIN 39 HOMOLOG-RELATED"/>
    <property type="match status" value="1"/>
</dbReference>
<keyword evidence="3" id="KW-1185">Reference proteome</keyword>
<dbReference type="HOGENOM" id="CLU_004184_6_2_1"/>
<dbReference type="PANTHER" id="PTHR24148:SF64">
    <property type="entry name" value="HETEROKARYON INCOMPATIBILITY DOMAIN-CONTAINING PROTEIN"/>
    <property type="match status" value="1"/>
</dbReference>
<dbReference type="Proteomes" id="UP000054321">
    <property type="component" value="Unassembled WGS sequence"/>
</dbReference>